<accession>A0AAN9MWL8</accession>
<organism evidence="2 3">
    <name type="scientific">Canavalia gladiata</name>
    <name type="common">Sword bean</name>
    <name type="synonym">Dolichos gladiatus</name>
    <dbReference type="NCBI Taxonomy" id="3824"/>
    <lineage>
        <taxon>Eukaryota</taxon>
        <taxon>Viridiplantae</taxon>
        <taxon>Streptophyta</taxon>
        <taxon>Embryophyta</taxon>
        <taxon>Tracheophyta</taxon>
        <taxon>Spermatophyta</taxon>
        <taxon>Magnoliopsida</taxon>
        <taxon>eudicotyledons</taxon>
        <taxon>Gunneridae</taxon>
        <taxon>Pentapetalae</taxon>
        <taxon>rosids</taxon>
        <taxon>fabids</taxon>
        <taxon>Fabales</taxon>
        <taxon>Fabaceae</taxon>
        <taxon>Papilionoideae</taxon>
        <taxon>50 kb inversion clade</taxon>
        <taxon>NPAAA clade</taxon>
        <taxon>indigoferoid/millettioid clade</taxon>
        <taxon>Phaseoleae</taxon>
        <taxon>Canavalia</taxon>
    </lineage>
</organism>
<reference evidence="2 3" key="1">
    <citation type="submission" date="2024-01" db="EMBL/GenBank/DDBJ databases">
        <title>The genomes of 5 underutilized Papilionoideae crops provide insights into root nodulation and disease resistanc.</title>
        <authorList>
            <person name="Jiang F."/>
        </authorList>
    </citation>
    <scope>NUCLEOTIDE SEQUENCE [LARGE SCALE GENOMIC DNA]</scope>
    <source>
        <strain evidence="2">LVBAO_FW01</strain>
        <tissue evidence="2">Leaves</tissue>
    </source>
</reference>
<feature type="region of interest" description="Disordered" evidence="1">
    <location>
        <begin position="73"/>
        <end position="99"/>
    </location>
</feature>
<dbReference type="EMBL" id="JAYMYQ010000001">
    <property type="protein sequence ID" value="KAK7361906.1"/>
    <property type="molecule type" value="Genomic_DNA"/>
</dbReference>
<evidence type="ECO:0000313" key="2">
    <source>
        <dbReference type="EMBL" id="KAK7361906.1"/>
    </source>
</evidence>
<dbReference type="AlphaFoldDB" id="A0AAN9MWL8"/>
<dbReference type="Proteomes" id="UP001367508">
    <property type="component" value="Unassembled WGS sequence"/>
</dbReference>
<keyword evidence="3" id="KW-1185">Reference proteome</keyword>
<name>A0AAN9MWL8_CANGL</name>
<evidence type="ECO:0000256" key="1">
    <source>
        <dbReference type="SAM" id="MobiDB-lite"/>
    </source>
</evidence>
<sequence length="99" mass="11085">MCQFGLTSGSTYKGQANPSHVLCKGHAWFMQFLIHVNKIPGVQPPHRPPTCAYWTISSTSDDEVICCRGHPKYSVSSREQRSKQHHGSGDDLSPQAHYF</sequence>
<protein>
    <submittedName>
        <fullName evidence="2">Uncharacterized protein</fullName>
    </submittedName>
</protein>
<evidence type="ECO:0000313" key="3">
    <source>
        <dbReference type="Proteomes" id="UP001367508"/>
    </source>
</evidence>
<comment type="caution">
    <text evidence="2">The sequence shown here is derived from an EMBL/GenBank/DDBJ whole genome shotgun (WGS) entry which is preliminary data.</text>
</comment>
<proteinExistence type="predicted"/>
<gene>
    <name evidence="2" type="ORF">VNO77_03998</name>
</gene>